<name>A0A0A1TEH7_9HYPO</name>
<feature type="compositionally biased region" description="Acidic residues" evidence="1">
    <location>
        <begin position="166"/>
        <end position="179"/>
    </location>
</feature>
<dbReference type="HOGENOM" id="CLU_517944_0_0_1"/>
<evidence type="ECO:0000313" key="3">
    <source>
        <dbReference type="Proteomes" id="UP000039046"/>
    </source>
</evidence>
<protein>
    <submittedName>
        <fullName evidence="2">Uncharacterized protein</fullName>
    </submittedName>
</protein>
<reference evidence="2 3" key="1">
    <citation type="journal article" date="2015" name="Genome Announc.">
        <title>Draft Genome Sequence and Gene Annotation of the Entomopathogenic Fungus Verticillium hemipterigenum.</title>
        <authorList>
            <person name="Horn F."/>
            <person name="Habel A."/>
            <person name="Scharf D.H."/>
            <person name="Dworschak J."/>
            <person name="Brakhage A.A."/>
            <person name="Guthke R."/>
            <person name="Hertweck C."/>
            <person name="Linde J."/>
        </authorList>
    </citation>
    <scope>NUCLEOTIDE SEQUENCE [LARGE SCALE GENOMIC DNA]</scope>
</reference>
<evidence type="ECO:0000256" key="1">
    <source>
        <dbReference type="SAM" id="MobiDB-lite"/>
    </source>
</evidence>
<accession>A0A0A1TEH7</accession>
<feature type="region of interest" description="Disordered" evidence="1">
    <location>
        <begin position="158"/>
        <end position="186"/>
    </location>
</feature>
<organism evidence="2 3">
    <name type="scientific">[Torrubiella] hemipterigena</name>
    <dbReference type="NCBI Taxonomy" id="1531966"/>
    <lineage>
        <taxon>Eukaryota</taxon>
        <taxon>Fungi</taxon>
        <taxon>Dikarya</taxon>
        <taxon>Ascomycota</taxon>
        <taxon>Pezizomycotina</taxon>
        <taxon>Sordariomycetes</taxon>
        <taxon>Hypocreomycetidae</taxon>
        <taxon>Hypocreales</taxon>
        <taxon>Clavicipitaceae</taxon>
        <taxon>Clavicipitaceae incertae sedis</taxon>
        <taxon>'Torrubiella' clade</taxon>
    </lineage>
</organism>
<dbReference type="STRING" id="1531966.A0A0A1TEH7"/>
<sequence>MSNTACRFESLPSEILQLVVDCLVRDSLCANGYVNLPPSFGPSCVDQKYRQTICSLRLTNKAWNEAASHALVPIVRIDLNEASLARAEEIASTPSIAAGVLGVDLVLGYCSEELANDSNAFARLKLDRFDSVCSTCPCCPKYMDRFFEKFPNSILYPGGIGKPEDREDDEEEDEEDPDLEGVNPEDVRQAKDRWELLNAVWDPSPLVENQTRIYDKSAADMLRKGLEQFQTLSQEQRSLVTSGRFANSIGRILSKFPRLNSIVLRDGDAARRDLPTQETIRTMLDDDEVLKIVAEPLPWAFYASRWQGGDVESGYYPQNTVAKLLWDIPIALHRQGVSIRSLSVSSFPCGENFQLGTPEDGFVGGTGAEFRDFMSSLESFDFGYFHGGEHEFFMPPSMPERQKNQVAEYLGACVSSHNLRNLNLHLGNFSPPVDTSEPLYFPLGKILSHVHTNTLFSVSIEYVTCSVLEFRSLISKLTRSTQAVRFEDFEINHGEVDDPKEEVLEAVGGEHNCSVYMSTIPRIRYV</sequence>
<dbReference type="EMBL" id="CDHN01000002">
    <property type="protein sequence ID" value="CEJ88214.1"/>
    <property type="molecule type" value="Genomic_DNA"/>
</dbReference>
<gene>
    <name evidence="2" type="ORF">VHEMI04647</name>
</gene>
<evidence type="ECO:0000313" key="2">
    <source>
        <dbReference type="EMBL" id="CEJ88214.1"/>
    </source>
</evidence>
<proteinExistence type="predicted"/>
<dbReference type="OrthoDB" id="3759773at2759"/>
<dbReference type="Proteomes" id="UP000039046">
    <property type="component" value="Unassembled WGS sequence"/>
</dbReference>
<keyword evidence="3" id="KW-1185">Reference proteome</keyword>
<dbReference type="AlphaFoldDB" id="A0A0A1TEH7"/>